<keyword evidence="1" id="KW-0479">Metal-binding</keyword>
<keyword evidence="3" id="KW-0862">Zinc</keyword>
<proteinExistence type="predicted"/>
<dbReference type="GO" id="GO:0008270">
    <property type="term" value="F:zinc ion binding"/>
    <property type="evidence" value="ECO:0007669"/>
    <property type="project" value="UniProtKB-KW"/>
</dbReference>
<dbReference type="OrthoDB" id="10014002at2759"/>
<evidence type="ECO:0000313" key="14">
    <source>
        <dbReference type="Proteomes" id="UP000663829"/>
    </source>
</evidence>
<dbReference type="GO" id="GO:0017158">
    <property type="term" value="P:regulation of calcium ion-dependent exocytosis"/>
    <property type="evidence" value="ECO:0007669"/>
    <property type="project" value="TreeGrafter"/>
</dbReference>
<keyword evidence="5" id="KW-0175">Coiled coil</keyword>
<dbReference type="GO" id="GO:0006886">
    <property type="term" value="P:intracellular protein transport"/>
    <property type="evidence" value="ECO:0007669"/>
    <property type="project" value="InterPro"/>
</dbReference>
<dbReference type="AlphaFoldDB" id="A0A813NJ79"/>
<feature type="coiled-coil region" evidence="5">
    <location>
        <begin position="759"/>
        <end position="786"/>
    </location>
</feature>
<dbReference type="Proteomes" id="UP000682733">
    <property type="component" value="Unassembled WGS sequence"/>
</dbReference>
<dbReference type="Proteomes" id="UP000677228">
    <property type="component" value="Unassembled WGS sequence"/>
</dbReference>
<evidence type="ECO:0000259" key="9">
    <source>
        <dbReference type="PROSITE" id="PS50916"/>
    </source>
</evidence>
<evidence type="ECO:0000313" key="12">
    <source>
        <dbReference type="EMBL" id="CAF3517997.1"/>
    </source>
</evidence>
<feature type="domain" description="FYVE-type" evidence="8">
    <location>
        <begin position="93"/>
        <end position="151"/>
    </location>
</feature>
<feature type="region of interest" description="Disordered" evidence="6">
    <location>
        <begin position="182"/>
        <end position="259"/>
    </location>
</feature>
<feature type="compositionally biased region" description="Basic and acidic residues" evidence="6">
    <location>
        <begin position="197"/>
        <end position="210"/>
    </location>
</feature>
<dbReference type="EMBL" id="CAJOBC010000016">
    <property type="protein sequence ID" value="CAF3518757.1"/>
    <property type="molecule type" value="Genomic_DNA"/>
</dbReference>
<dbReference type="GO" id="GO:0006887">
    <property type="term" value="P:exocytosis"/>
    <property type="evidence" value="ECO:0007669"/>
    <property type="project" value="TreeGrafter"/>
</dbReference>
<evidence type="ECO:0000313" key="13">
    <source>
        <dbReference type="EMBL" id="CAF3518757.1"/>
    </source>
</evidence>
<dbReference type="InterPro" id="IPR017455">
    <property type="entry name" value="Znf_FYVE-rel"/>
</dbReference>
<feature type="compositionally biased region" description="Polar residues" evidence="6">
    <location>
        <begin position="237"/>
        <end position="252"/>
    </location>
</feature>
<keyword evidence="14" id="KW-1185">Reference proteome</keyword>
<evidence type="ECO:0000259" key="7">
    <source>
        <dbReference type="PROSITE" id="PS50004"/>
    </source>
</evidence>
<dbReference type="PROSITE" id="PS50916">
    <property type="entry name" value="RABBD"/>
    <property type="match status" value="1"/>
</dbReference>
<evidence type="ECO:0000313" key="11">
    <source>
        <dbReference type="EMBL" id="CAF0740597.1"/>
    </source>
</evidence>
<comment type="caution">
    <text evidence="10">The sequence shown here is derived from an EMBL/GenBank/DDBJ whole genome shotgun (WGS) entry which is preliminary data.</text>
</comment>
<evidence type="ECO:0000256" key="6">
    <source>
        <dbReference type="SAM" id="MobiDB-lite"/>
    </source>
</evidence>
<evidence type="ECO:0000256" key="3">
    <source>
        <dbReference type="ARBA" id="ARBA00022833"/>
    </source>
</evidence>
<evidence type="ECO:0000256" key="4">
    <source>
        <dbReference type="PROSITE-ProRule" id="PRU00091"/>
    </source>
</evidence>
<name>A0A813NJ79_9BILA</name>
<accession>A0A813NJ79</accession>
<reference evidence="10" key="1">
    <citation type="submission" date="2021-02" db="EMBL/GenBank/DDBJ databases">
        <authorList>
            <person name="Nowell W R."/>
        </authorList>
    </citation>
    <scope>NUCLEOTIDE SEQUENCE</scope>
</reference>
<dbReference type="GO" id="GO:0061669">
    <property type="term" value="P:spontaneous neurotransmitter secretion"/>
    <property type="evidence" value="ECO:0007669"/>
    <property type="project" value="TreeGrafter"/>
</dbReference>
<dbReference type="PANTHER" id="PTHR45729">
    <property type="entry name" value="RABPHILIN, ISOFORM A"/>
    <property type="match status" value="1"/>
</dbReference>
<dbReference type="InterPro" id="IPR013083">
    <property type="entry name" value="Znf_RING/FYVE/PHD"/>
</dbReference>
<dbReference type="PANTHER" id="PTHR45729:SF6">
    <property type="entry name" value="RABPHILIN, ISOFORM A"/>
    <property type="match status" value="1"/>
</dbReference>
<dbReference type="Gene3D" id="2.60.40.150">
    <property type="entry name" value="C2 domain"/>
    <property type="match status" value="2"/>
</dbReference>
<dbReference type="SMART" id="SM00239">
    <property type="entry name" value="C2"/>
    <property type="match status" value="2"/>
</dbReference>
<feature type="domain" description="C2" evidence="7">
    <location>
        <begin position="465"/>
        <end position="600"/>
    </location>
</feature>
<dbReference type="EMBL" id="CAJOBA010000260">
    <property type="protein sequence ID" value="CAF3517997.1"/>
    <property type="molecule type" value="Genomic_DNA"/>
</dbReference>
<dbReference type="Pfam" id="PF00168">
    <property type="entry name" value="C2"/>
    <property type="match status" value="2"/>
</dbReference>
<evidence type="ECO:0000256" key="2">
    <source>
        <dbReference type="ARBA" id="ARBA00022771"/>
    </source>
</evidence>
<evidence type="ECO:0000313" key="10">
    <source>
        <dbReference type="EMBL" id="CAF0740507.1"/>
    </source>
</evidence>
<dbReference type="GO" id="GO:0031267">
    <property type="term" value="F:small GTPase binding"/>
    <property type="evidence" value="ECO:0007669"/>
    <property type="project" value="InterPro"/>
</dbReference>
<evidence type="ECO:0000259" key="8">
    <source>
        <dbReference type="PROSITE" id="PS50178"/>
    </source>
</evidence>
<dbReference type="PRINTS" id="PR00360">
    <property type="entry name" value="C2DOMAIN"/>
</dbReference>
<evidence type="ECO:0000256" key="5">
    <source>
        <dbReference type="SAM" id="Coils"/>
    </source>
</evidence>
<dbReference type="EMBL" id="CAJNOK010000260">
    <property type="protein sequence ID" value="CAF0740597.1"/>
    <property type="molecule type" value="Genomic_DNA"/>
</dbReference>
<dbReference type="InterPro" id="IPR011011">
    <property type="entry name" value="Znf_FYVE_PHD"/>
</dbReference>
<gene>
    <name evidence="10" type="ORF">GPM918_LOCUS235</name>
    <name evidence="11" type="ORF">OVA965_LOCUS1415</name>
    <name evidence="13" type="ORF">SRO942_LOCUS236</name>
    <name evidence="12" type="ORF">TMI583_LOCUS1416</name>
</gene>
<dbReference type="Gene3D" id="3.30.40.10">
    <property type="entry name" value="Zinc/RING finger domain, C3HC4 (zinc finger)"/>
    <property type="match status" value="1"/>
</dbReference>
<dbReference type="InterPro" id="IPR010911">
    <property type="entry name" value="Rab_BD"/>
</dbReference>
<organism evidence="10 14">
    <name type="scientific">Didymodactylos carnosus</name>
    <dbReference type="NCBI Taxonomy" id="1234261"/>
    <lineage>
        <taxon>Eukaryota</taxon>
        <taxon>Metazoa</taxon>
        <taxon>Spiralia</taxon>
        <taxon>Gnathifera</taxon>
        <taxon>Rotifera</taxon>
        <taxon>Eurotatoria</taxon>
        <taxon>Bdelloidea</taxon>
        <taxon>Philodinida</taxon>
        <taxon>Philodinidae</taxon>
        <taxon>Didymodactylos</taxon>
    </lineage>
</organism>
<feature type="domain" description="C2" evidence="7">
    <location>
        <begin position="308"/>
        <end position="430"/>
    </location>
</feature>
<dbReference type="GO" id="GO:0098793">
    <property type="term" value="C:presynapse"/>
    <property type="evidence" value="ECO:0007669"/>
    <property type="project" value="GOC"/>
</dbReference>
<feature type="domain" description="RabBD" evidence="9">
    <location>
        <begin position="45"/>
        <end position="163"/>
    </location>
</feature>
<dbReference type="EMBL" id="CAJNOQ010000016">
    <property type="protein sequence ID" value="CAF0740507.1"/>
    <property type="molecule type" value="Genomic_DNA"/>
</dbReference>
<dbReference type="PROSITE" id="PS50004">
    <property type="entry name" value="C2"/>
    <property type="match status" value="2"/>
</dbReference>
<dbReference type="Proteomes" id="UP000681722">
    <property type="component" value="Unassembled WGS sequence"/>
</dbReference>
<dbReference type="InterPro" id="IPR043566">
    <property type="entry name" value="Rabphilin/DOC2/Noc2"/>
</dbReference>
<dbReference type="InterPro" id="IPR035892">
    <property type="entry name" value="C2_domain_sf"/>
</dbReference>
<dbReference type="Pfam" id="PF02318">
    <property type="entry name" value="FYVE_2"/>
    <property type="match status" value="1"/>
</dbReference>
<sequence length="881" mass="101226">MKEVGNGYVCPNDRQLQLRAKLNSGWSFHTSRTNTNRTIPTALRLNNQQTFKDEELERIKKVIERAQRIDMIEQERVGKLIDRLDNMKKHAAGNGSTQCVLCADSFGMLGASSVACTDCYKSVCNKCSIETVNPVNQQIVSLCKICSENRELWKKSGAWFFRSLPRYVLPSNVKQSLPVVTNFTKSGHNSSDDDSSSDEHQHRPSGDKFNHRQSPSSPFPAITTNPFQQQFQQNQQLENSSSMPTTNENSMDSFKLDGERSNTKLSIDDYLPKSQTKSASVSVNVNNNNNIVRKSSIMNTSPSSEDCGFGSLEFELLYKDSLNILTIRLIRAKHLRSCDSNGLSDPYVKIHLVPGVAKATKLRSNTIRRTLNPEFDETLVYHGVTVDDMKTKALKLTVLDEDSIGADFIGEYRLKLSSIKSDIKESFSIYLHNKTDVRYPLNEQTSKELNKVFSKKLPGDEDKTERGKLLVGLLYSKSTNDFHVKCIRGSQLLPMDFGKSSDPYIKLSLYPLPADSKSGDKWRFKTSCIKKTLHPEFNEEFVFHQIQLKDLISKTLQITVYDKDVGKKDDYIGGFELGHNGSGDELAHWLTMVKSPNQWTEMKFRVMRIKSLAAQTALRESTFAQLDANQQAQDEQLRLLNVDLQFKLSKTDGIVQKLQADVENISHGLRDIQNTQQELNRMNAQRYQELKNELTTLSQRLDRMFNEQQVVLRSFETDTARALSTADSRSRAFVDELRSQFFQTKSQDDSERERNEQRMHQKLDEIKRTLEKYDRLEKRIDDVVHQFERKTATLEDQYKRTVSDLNRSNETVEQTVYRRFDEKYQRTSTNLEKVKKEMRTCFESLEGSVKTLQRITDGRIKVAEEKFDKEIDKVRKMVVLI</sequence>
<dbReference type="InterPro" id="IPR000008">
    <property type="entry name" value="C2_dom"/>
</dbReference>
<keyword evidence="2 4" id="KW-0863">Zinc-finger</keyword>
<dbReference type="Proteomes" id="UP000663829">
    <property type="component" value="Unassembled WGS sequence"/>
</dbReference>
<dbReference type="PROSITE" id="PS50178">
    <property type="entry name" value="ZF_FYVE"/>
    <property type="match status" value="1"/>
</dbReference>
<dbReference type="SUPFAM" id="SSF57903">
    <property type="entry name" value="FYVE/PHD zinc finger"/>
    <property type="match status" value="1"/>
</dbReference>
<feature type="compositionally biased region" description="Low complexity" evidence="6">
    <location>
        <begin position="227"/>
        <end position="236"/>
    </location>
</feature>
<evidence type="ECO:0000256" key="1">
    <source>
        <dbReference type="ARBA" id="ARBA00022723"/>
    </source>
</evidence>
<dbReference type="SUPFAM" id="SSF49562">
    <property type="entry name" value="C2 domain (Calcium/lipid-binding domain, CaLB)"/>
    <property type="match status" value="2"/>
</dbReference>
<protein>
    <submittedName>
        <fullName evidence="10">Uncharacterized protein</fullName>
    </submittedName>
</protein>
<dbReference type="InterPro" id="IPR041282">
    <property type="entry name" value="FYVE_2"/>
</dbReference>
<feature type="compositionally biased region" description="Polar residues" evidence="6">
    <location>
        <begin position="212"/>
        <end position="226"/>
    </location>
</feature>